<dbReference type="Gene3D" id="1.20.1290.10">
    <property type="entry name" value="AhpD-like"/>
    <property type="match status" value="1"/>
</dbReference>
<comment type="caution">
    <text evidence="2">The sequence shown here is derived from an EMBL/GenBank/DDBJ whole genome shotgun (WGS) entry which is preliminary data.</text>
</comment>
<proteinExistence type="predicted"/>
<protein>
    <submittedName>
        <fullName evidence="2">Carboxymuconolactone decarboxylase family protein</fullName>
    </submittedName>
</protein>
<dbReference type="PANTHER" id="PTHR33930:SF8">
    <property type="entry name" value="4-CARBOXYMUCONOLACTONE DECARBOXYLASE"/>
    <property type="match status" value="1"/>
</dbReference>
<sequence>MSTSLYTKETVKNLSQAKELAPEQWKAFDEFGKSVFEEGALSRKEKEIVAIAITHITQCPYCIDTHTKNAKKPVQRWRN</sequence>
<organism evidence="2 3">
    <name type="scientific">Tigheibacillus jepli</name>
    <dbReference type="NCBI Taxonomy" id="3035914"/>
    <lineage>
        <taxon>Bacteria</taxon>
        <taxon>Bacillati</taxon>
        <taxon>Bacillota</taxon>
        <taxon>Bacilli</taxon>
        <taxon>Bacillales</taxon>
        <taxon>Bacillaceae</taxon>
        <taxon>Tigheibacillus</taxon>
    </lineage>
</organism>
<reference evidence="2 3" key="1">
    <citation type="submission" date="2023-10" db="EMBL/GenBank/DDBJ databases">
        <title>179-bfca-hs.</title>
        <authorList>
            <person name="Miliotis G."/>
            <person name="Sengupta P."/>
            <person name="Hameed A."/>
            <person name="Chuvochina M."/>
            <person name="Mcdonagh F."/>
            <person name="Simpson A.C."/>
            <person name="Singh N.K."/>
            <person name="Rekha P.D."/>
            <person name="Raman K."/>
            <person name="Hugenholtz P."/>
            <person name="Venkateswaran K."/>
        </authorList>
    </citation>
    <scope>NUCLEOTIDE SEQUENCE [LARGE SCALE GENOMIC DNA]</scope>
    <source>
        <strain evidence="2 3">179-BFC-A-HS</strain>
    </source>
</reference>
<dbReference type="RefSeq" id="WP_320384842.1">
    <property type="nucleotide sequence ID" value="NZ_JAROCA020000001.1"/>
</dbReference>
<dbReference type="EMBL" id="JAROCA020000001">
    <property type="protein sequence ID" value="MDY0406439.1"/>
    <property type="molecule type" value="Genomic_DNA"/>
</dbReference>
<name>A0ABU5CKU5_9BACI</name>
<keyword evidence="3" id="KW-1185">Reference proteome</keyword>
<evidence type="ECO:0000313" key="3">
    <source>
        <dbReference type="Proteomes" id="UP001228376"/>
    </source>
</evidence>
<gene>
    <name evidence="2" type="ORF">P5G51_014495</name>
</gene>
<dbReference type="PANTHER" id="PTHR33930">
    <property type="entry name" value="ALKYL HYDROPEROXIDE REDUCTASE AHPD"/>
    <property type="match status" value="1"/>
</dbReference>
<dbReference type="InterPro" id="IPR004675">
    <property type="entry name" value="AhpD_core"/>
</dbReference>
<dbReference type="Proteomes" id="UP001228376">
    <property type="component" value="Unassembled WGS sequence"/>
</dbReference>
<dbReference type="SUPFAM" id="SSF69118">
    <property type="entry name" value="AhpD-like"/>
    <property type="match status" value="1"/>
</dbReference>
<accession>A0ABU5CKU5</accession>
<evidence type="ECO:0000313" key="2">
    <source>
        <dbReference type="EMBL" id="MDY0406439.1"/>
    </source>
</evidence>
<dbReference type="Pfam" id="PF02627">
    <property type="entry name" value="CMD"/>
    <property type="match status" value="1"/>
</dbReference>
<evidence type="ECO:0000259" key="1">
    <source>
        <dbReference type="Pfam" id="PF02627"/>
    </source>
</evidence>
<dbReference type="InterPro" id="IPR029032">
    <property type="entry name" value="AhpD-like"/>
</dbReference>
<dbReference type="InterPro" id="IPR003779">
    <property type="entry name" value="CMD-like"/>
</dbReference>
<dbReference type="NCBIfam" id="TIGR00778">
    <property type="entry name" value="ahpD_dom"/>
    <property type="match status" value="1"/>
</dbReference>
<feature type="domain" description="Carboxymuconolactone decarboxylase-like" evidence="1">
    <location>
        <begin position="26"/>
        <end position="72"/>
    </location>
</feature>